<dbReference type="KEGG" id="fls:GLV81_06910"/>
<keyword evidence="2" id="KW-1185">Reference proteome</keyword>
<protein>
    <recommendedName>
        <fullName evidence="3">Glycosyltransferase family 4 protein</fullName>
    </recommendedName>
</protein>
<dbReference type="EMBL" id="CP046566">
    <property type="protein sequence ID" value="QGW27861.1"/>
    <property type="molecule type" value="Genomic_DNA"/>
</dbReference>
<reference evidence="1 2" key="1">
    <citation type="submission" date="2019-11" db="EMBL/GenBank/DDBJ databases">
        <authorList>
            <person name="Im W.T."/>
        </authorList>
    </citation>
    <scope>NUCLEOTIDE SEQUENCE [LARGE SCALE GENOMIC DNA]</scope>
    <source>
        <strain evidence="1 2">SB-02</strain>
    </source>
</reference>
<dbReference type="Proteomes" id="UP000426027">
    <property type="component" value="Chromosome"/>
</dbReference>
<evidence type="ECO:0000313" key="1">
    <source>
        <dbReference type="EMBL" id="QGW27861.1"/>
    </source>
</evidence>
<dbReference type="AlphaFoldDB" id="A0A6I6GZE0"/>
<gene>
    <name evidence="1" type="ORF">GLV81_06910</name>
</gene>
<proteinExistence type="predicted"/>
<organism evidence="1 2">
    <name type="scientific">Phnomibacter ginsenosidimutans</name>
    <dbReference type="NCBI Taxonomy" id="2676868"/>
    <lineage>
        <taxon>Bacteria</taxon>
        <taxon>Pseudomonadati</taxon>
        <taxon>Bacteroidota</taxon>
        <taxon>Chitinophagia</taxon>
        <taxon>Chitinophagales</taxon>
        <taxon>Chitinophagaceae</taxon>
        <taxon>Phnomibacter</taxon>
    </lineage>
</organism>
<evidence type="ECO:0008006" key="3">
    <source>
        <dbReference type="Google" id="ProtNLM"/>
    </source>
</evidence>
<evidence type="ECO:0000313" key="2">
    <source>
        <dbReference type="Proteomes" id="UP000426027"/>
    </source>
</evidence>
<sequence>MDKKKARILIIAEELEYDRTSCGLLNTKMTEVLSQHFAVHLLVGGRVGQPIFELPLASIEQVKLQQPTGWKLLGKVPLLRSLPEKLTGFNHASYYKLQQWTKAIKHKLAKDSYDLVLLLGSGMGWYAHMAFSNLLPYAGKFVMSIHDPFPMAILPEPYNVPIDNGQRQLMKRFNHLVEQAAGCYAPSQRLIEHLNPAYPALASKAVVVPHLAHQLPFLLQPASPPAEKQVALLTKIQPLHSSTHFCWYTWVLCWKGVRPAILSGPCCNF</sequence>
<accession>A0A6I6GZE0</accession>
<dbReference type="RefSeq" id="WP_157478028.1">
    <property type="nucleotide sequence ID" value="NZ_CP046566.1"/>
</dbReference>
<name>A0A6I6GZE0_9BACT</name>